<dbReference type="Pfam" id="PF01381">
    <property type="entry name" value="HTH_3"/>
    <property type="match status" value="1"/>
</dbReference>
<dbReference type="SMART" id="SM00530">
    <property type="entry name" value="HTH_XRE"/>
    <property type="match status" value="1"/>
</dbReference>
<dbReference type="CDD" id="cd00093">
    <property type="entry name" value="HTH_XRE"/>
    <property type="match status" value="1"/>
</dbReference>
<dbReference type="AlphaFoldDB" id="A0A5A7MVJ0"/>
<evidence type="ECO:0000313" key="3">
    <source>
        <dbReference type="EMBL" id="GEQ99363.1"/>
    </source>
</evidence>
<dbReference type="PANTHER" id="PTHR46558:SF4">
    <property type="entry name" value="DNA-BIDING PHAGE PROTEIN"/>
    <property type="match status" value="1"/>
</dbReference>
<dbReference type="PANTHER" id="PTHR46558">
    <property type="entry name" value="TRACRIPTIONAL REGULATORY PROTEIN-RELATED-RELATED"/>
    <property type="match status" value="1"/>
</dbReference>
<dbReference type="Gene3D" id="1.10.260.40">
    <property type="entry name" value="lambda repressor-like DNA-binding domains"/>
    <property type="match status" value="1"/>
</dbReference>
<dbReference type="InterPro" id="IPR001387">
    <property type="entry name" value="Cro/C1-type_HTH"/>
</dbReference>
<proteinExistence type="predicted"/>
<dbReference type="EMBL" id="BKCL01000021">
    <property type="protein sequence ID" value="GEQ99363.1"/>
    <property type="molecule type" value="Genomic_DNA"/>
</dbReference>
<organism evidence="3 4">
    <name type="scientific">Iodidimonas gelatinilytica</name>
    <dbReference type="NCBI Taxonomy" id="1236966"/>
    <lineage>
        <taxon>Bacteria</taxon>
        <taxon>Pseudomonadati</taxon>
        <taxon>Pseudomonadota</taxon>
        <taxon>Alphaproteobacteria</taxon>
        <taxon>Iodidimonadales</taxon>
        <taxon>Iodidimonadaceae</taxon>
        <taxon>Iodidimonas</taxon>
    </lineage>
</organism>
<dbReference type="Proteomes" id="UP000322084">
    <property type="component" value="Unassembled WGS sequence"/>
</dbReference>
<evidence type="ECO:0000256" key="1">
    <source>
        <dbReference type="ARBA" id="ARBA00023125"/>
    </source>
</evidence>
<comment type="caution">
    <text evidence="3">The sequence shown here is derived from an EMBL/GenBank/DDBJ whole genome shotgun (WGS) entry which is preliminary data.</text>
</comment>
<feature type="domain" description="HTH cro/C1-type" evidence="2">
    <location>
        <begin position="9"/>
        <end position="63"/>
    </location>
</feature>
<dbReference type="RefSeq" id="WP_150001471.1">
    <property type="nucleotide sequence ID" value="NZ_BKCL01000021.1"/>
</dbReference>
<protein>
    <recommendedName>
        <fullName evidence="2">HTH cro/C1-type domain-containing protein</fullName>
    </recommendedName>
</protein>
<sequence length="126" mass="14810">MDQYFAKKLKERRILLGLSQKQLAQTLGIRSQQIQNYEYGLSRITASTLYRLSKALHVSPDYFFTNANHAATQDYISDPHLLPLLRYFWSIPNVRCREGILVVFKSLSEKEEFHREQEKELSFPAE</sequence>
<dbReference type="GO" id="GO:0003677">
    <property type="term" value="F:DNA binding"/>
    <property type="evidence" value="ECO:0007669"/>
    <property type="project" value="UniProtKB-KW"/>
</dbReference>
<keyword evidence="1" id="KW-0238">DNA-binding</keyword>
<reference evidence="3 4" key="1">
    <citation type="submission" date="2019-09" db="EMBL/GenBank/DDBJ databases">
        <title>NBRP : Genome information of microbial organism related human and environment.</title>
        <authorList>
            <person name="Hattori M."/>
            <person name="Oshima K."/>
            <person name="Inaba H."/>
            <person name="Suda W."/>
            <person name="Sakamoto M."/>
            <person name="Iino T."/>
            <person name="Kitahara M."/>
            <person name="Oshida Y."/>
            <person name="Iida T."/>
            <person name="Kudo T."/>
            <person name="Itoh T."/>
            <person name="Ohkuma M."/>
        </authorList>
    </citation>
    <scope>NUCLEOTIDE SEQUENCE [LARGE SCALE GENOMIC DNA]</scope>
    <source>
        <strain evidence="3 4">Hi-2</strain>
    </source>
</reference>
<name>A0A5A7MVJ0_9PROT</name>
<evidence type="ECO:0000313" key="4">
    <source>
        <dbReference type="Proteomes" id="UP000322084"/>
    </source>
</evidence>
<dbReference type="PROSITE" id="PS50943">
    <property type="entry name" value="HTH_CROC1"/>
    <property type="match status" value="1"/>
</dbReference>
<dbReference type="SUPFAM" id="SSF47413">
    <property type="entry name" value="lambda repressor-like DNA-binding domains"/>
    <property type="match status" value="1"/>
</dbReference>
<dbReference type="InterPro" id="IPR010982">
    <property type="entry name" value="Lambda_DNA-bd_dom_sf"/>
</dbReference>
<gene>
    <name evidence="3" type="ORF">JCM17844_30000</name>
</gene>
<accession>A0A5A7MVJ0</accession>
<evidence type="ECO:0000259" key="2">
    <source>
        <dbReference type="PROSITE" id="PS50943"/>
    </source>
</evidence>